<evidence type="ECO:0000313" key="1">
    <source>
        <dbReference type="EMBL" id="SCZ56104.1"/>
    </source>
</evidence>
<accession>A0A1G5Q2K9</accession>
<dbReference type="EMBL" id="FMWD01000003">
    <property type="protein sequence ID" value="SCZ56104.1"/>
    <property type="molecule type" value="Genomic_DNA"/>
</dbReference>
<evidence type="ECO:0008006" key="3">
    <source>
        <dbReference type="Google" id="ProtNLM"/>
    </source>
</evidence>
<organism evidence="1 2">
    <name type="scientific">Thiohalomonas denitrificans</name>
    <dbReference type="NCBI Taxonomy" id="415747"/>
    <lineage>
        <taxon>Bacteria</taxon>
        <taxon>Pseudomonadati</taxon>
        <taxon>Pseudomonadota</taxon>
        <taxon>Gammaproteobacteria</taxon>
        <taxon>Thiohalomonadales</taxon>
        <taxon>Thiohalomonadaceae</taxon>
        <taxon>Thiohalomonas</taxon>
    </lineage>
</organism>
<dbReference type="RefSeq" id="WP_139181434.1">
    <property type="nucleotide sequence ID" value="NZ_FMWD01000003.1"/>
</dbReference>
<gene>
    <name evidence="1" type="ORF">SAMN03097708_01271</name>
</gene>
<dbReference type="AlphaFoldDB" id="A0A1G5Q2K9"/>
<keyword evidence="2" id="KW-1185">Reference proteome</keyword>
<dbReference type="OrthoDB" id="5295974at2"/>
<dbReference type="STRING" id="415747.SAMN03097708_01271"/>
<dbReference type="Proteomes" id="UP000199648">
    <property type="component" value="Unassembled WGS sequence"/>
</dbReference>
<protein>
    <recommendedName>
        <fullName evidence="3">Cofactor-independent phosphoglycerate mutase</fullName>
    </recommendedName>
</protein>
<proteinExistence type="predicted"/>
<name>A0A1G5Q2K9_9GAMM</name>
<evidence type="ECO:0000313" key="2">
    <source>
        <dbReference type="Proteomes" id="UP000199648"/>
    </source>
</evidence>
<reference evidence="1 2" key="1">
    <citation type="submission" date="2016-10" db="EMBL/GenBank/DDBJ databases">
        <authorList>
            <person name="de Groot N.N."/>
        </authorList>
    </citation>
    <scope>NUCLEOTIDE SEQUENCE [LARGE SCALE GENOMIC DNA]</scope>
    <source>
        <strain evidence="1 2">HLD2</strain>
    </source>
</reference>
<sequence length="325" mass="36271">MTDSSPVLAVVAPWLLEAAAVAGRAPALETLFWRGRRRKHLPESASRLYWHLFDRTPVDGDLPVGALCRYADTGEAFEGCWLKADPVHLVADRDRVMLTGTVTGLEFREIQSLVKSFNDLFGEDGWQLEAGTDGLRMRTPLSCAANTTPVDEVVGRDIHPLLPDGPDRLEWHRFLTELQMLLHGSPINEERDASGCVPVNSLWPWGAGELPRSVASPWGSVHTRDGFVTGLTRRGGGSVEAVPDSFDRLPNFGHRLLALPAPNSEGWELSMSFWEEQWFLPLVKAVRAQRLGRLLLYPGNGWEVTITSGRLRRFWRRPRPLKGAV</sequence>